<evidence type="ECO:0000313" key="2">
    <source>
        <dbReference type="EMBL" id="AZS49342.1"/>
    </source>
</evidence>
<dbReference type="KEGG" id="emo:DM558_00465"/>
<evidence type="ECO:0000313" key="3">
    <source>
        <dbReference type="Proteomes" id="UP000273143"/>
    </source>
</evidence>
<name>A0A3Q9JH11_9GAMM</name>
<organism evidence="2 3">
    <name type="scientific">Entomomonas moraniae</name>
    <dbReference type="NCBI Taxonomy" id="2213226"/>
    <lineage>
        <taxon>Bacteria</taxon>
        <taxon>Pseudomonadati</taxon>
        <taxon>Pseudomonadota</taxon>
        <taxon>Gammaproteobacteria</taxon>
        <taxon>Pseudomonadales</taxon>
        <taxon>Pseudomonadaceae</taxon>
        <taxon>Entomomonas</taxon>
    </lineage>
</organism>
<reference evidence="3" key="1">
    <citation type="submission" date="2018-06" db="EMBL/GenBank/DDBJ databases">
        <title>Complete genome of Pseudomonas insecticola strain QZS01.</title>
        <authorList>
            <person name="Wang J."/>
            <person name="Su Q."/>
        </authorList>
    </citation>
    <scope>NUCLEOTIDE SEQUENCE [LARGE SCALE GENOMIC DNA]</scope>
    <source>
        <strain evidence="3">QZS01</strain>
    </source>
</reference>
<keyword evidence="3" id="KW-1185">Reference proteome</keyword>
<sequence length="846" mass="94682">MAVNYTTNCENAINRAVGRNLTDDEMVSVIEEMNDSINRIRSENQGISAEDAALRAVEEVSNADSLARAIEARNKIINERVFMELSDFIERSFPDRPDMGISAILSGRNEARLGSRDSVHIEQQNLKAKYFNGLVGELDSAGLVKVFASGSLDREVTNALFALSKNLDTAGMNNQAIDIARTIRKWQDVAKNDVNKAGAWIGTIDNYITSQTHDMYKIRSDTFESWRDFILPLLDRSTFGSQSPTQFLRNVYDNLVTGNHMRSDRPDWLSGFKGSQNIAKKTSQNRVLNFKDGPAWFDYNSRYGSGNLRETIFASLNSLSETTGMMRKLGTNPENMLKRLSDSITDRLRGEHNTKAEIDFSNKFEGIMRKLYPEVAGLTRIPANHMMARLASSARAIESMTKLGGATLSSFNDIPMAALEMTYQGKDLFTSMIDSVKGKFKSYKADDRKELAKALGVYAEKMNEEIAYRFSGDVSVPGKVSKLMRNYFKLNLLNWWTESGRHSAAFSTANWLARNTRTSFDNLNGNLKRVLSLHNIEKAEWELYSKMEKYTMRGNEYLVPENISTLSDQDIASYLTQKGMSATDIAIADTRELLTDRLRKYILDRSIISVSDPTPRNKAVLNQGTQAGTMEGELFRFIGQFKAFTVSFMQNHLGRELFGRGYTPAALGERSINSLTNALRNGNGELLGLANAVVWMTAFGYLSMQTKEMAKGKNPRPADLKSIQAAFLQGGGLGIYGDFLFGEVNRFGNGPVVSMMGPVVSDADQIVTLYQRAINGDAKAGDAFRFMVDHTPYLNIPYIKTTANYLFLNRLQENLSPGSLDRYRERAVKDQGNDFIIPPSQFMLGK</sequence>
<accession>A0A3Q9JH11</accession>
<feature type="domain" description="LEM" evidence="1">
    <location>
        <begin position="560"/>
        <end position="605"/>
    </location>
</feature>
<dbReference type="AlphaFoldDB" id="A0A3Q9JH11"/>
<dbReference type="Proteomes" id="UP000273143">
    <property type="component" value="Chromosome"/>
</dbReference>
<protein>
    <recommendedName>
        <fullName evidence="1">LEM domain-containing protein</fullName>
    </recommendedName>
</protein>
<proteinExistence type="predicted"/>
<dbReference type="InterPro" id="IPR003887">
    <property type="entry name" value="LEM_dom"/>
</dbReference>
<dbReference type="RefSeq" id="WP_127161559.1">
    <property type="nucleotide sequence ID" value="NZ_CP029822.1"/>
</dbReference>
<dbReference type="EMBL" id="CP029822">
    <property type="protein sequence ID" value="AZS49342.1"/>
    <property type="molecule type" value="Genomic_DNA"/>
</dbReference>
<gene>
    <name evidence="2" type="ORF">DM558_00465</name>
</gene>
<dbReference type="PROSITE" id="PS50954">
    <property type="entry name" value="LEM"/>
    <property type="match status" value="1"/>
</dbReference>
<evidence type="ECO:0000259" key="1">
    <source>
        <dbReference type="PROSITE" id="PS50954"/>
    </source>
</evidence>